<feature type="transmembrane region" description="Helical" evidence="1">
    <location>
        <begin position="20"/>
        <end position="38"/>
    </location>
</feature>
<keyword evidence="1" id="KW-0812">Transmembrane</keyword>
<evidence type="ECO:0000313" key="2">
    <source>
        <dbReference type="EMBL" id="MFD0942872.1"/>
    </source>
</evidence>
<comment type="caution">
    <text evidence="2">The sequence shown here is derived from an EMBL/GenBank/DDBJ whole genome shotgun (WGS) entry which is preliminary data.</text>
</comment>
<reference evidence="3" key="1">
    <citation type="journal article" date="2019" name="Int. J. Syst. Evol. Microbiol.">
        <title>The Global Catalogue of Microorganisms (GCM) 10K type strain sequencing project: providing services to taxonomists for standard genome sequencing and annotation.</title>
        <authorList>
            <consortium name="The Broad Institute Genomics Platform"/>
            <consortium name="The Broad Institute Genome Sequencing Center for Infectious Disease"/>
            <person name="Wu L."/>
            <person name="Ma J."/>
        </authorList>
    </citation>
    <scope>NUCLEOTIDE SEQUENCE [LARGE SCALE GENOMIC DNA]</scope>
    <source>
        <strain evidence="3">CCUG 63563</strain>
    </source>
</reference>
<keyword evidence="3" id="KW-1185">Reference proteome</keyword>
<name>A0ABW3GVZ8_9BACL</name>
<organism evidence="2 3">
    <name type="scientific">Savagea faecisuis</name>
    <dbReference type="NCBI Taxonomy" id="1274803"/>
    <lineage>
        <taxon>Bacteria</taxon>
        <taxon>Bacillati</taxon>
        <taxon>Bacillota</taxon>
        <taxon>Bacilli</taxon>
        <taxon>Bacillales</taxon>
        <taxon>Caryophanaceae</taxon>
        <taxon>Savagea</taxon>
    </lineage>
</organism>
<dbReference type="EMBL" id="JBHTJF010000016">
    <property type="protein sequence ID" value="MFD0942872.1"/>
    <property type="molecule type" value="Genomic_DNA"/>
</dbReference>
<keyword evidence="1" id="KW-0472">Membrane</keyword>
<keyword evidence="1" id="KW-1133">Transmembrane helix</keyword>
<accession>A0ABW3GVZ8</accession>
<evidence type="ECO:0000256" key="1">
    <source>
        <dbReference type="SAM" id="Phobius"/>
    </source>
</evidence>
<proteinExistence type="predicted"/>
<gene>
    <name evidence="2" type="ORF">ACFQ0V_03710</name>
</gene>
<protein>
    <submittedName>
        <fullName evidence="2">Uncharacterized protein</fullName>
    </submittedName>
</protein>
<evidence type="ECO:0000313" key="3">
    <source>
        <dbReference type="Proteomes" id="UP001596976"/>
    </source>
</evidence>
<dbReference type="Proteomes" id="UP001596976">
    <property type="component" value="Unassembled WGS sequence"/>
</dbReference>
<dbReference type="RefSeq" id="WP_381009841.1">
    <property type="nucleotide sequence ID" value="NZ_JBHTJF010000016.1"/>
</dbReference>
<sequence>MESLLKSEYAKGTVSSPEGLFLPILPFCLVAILAFELYNKDKDMIRKGAVYMKELKLDSKEFKRVLHNLHLENLSLSLDMQKKVLDLVNAKVSITPTLIKDILGHGKV</sequence>